<feature type="active site" evidence="12">
    <location>
        <position position="397"/>
    </location>
</feature>
<dbReference type="PANTHER" id="PTHR21248:SF22">
    <property type="entry name" value="PHOSPHOLIPASE D"/>
    <property type="match status" value="1"/>
</dbReference>
<dbReference type="EC" id="2.7.8.-" evidence="12 13"/>
<dbReference type="CDD" id="cd09112">
    <property type="entry name" value="PLDc_CLS_2"/>
    <property type="match status" value="1"/>
</dbReference>
<dbReference type="Proteomes" id="UP000198597">
    <property type="component" value="Unassembled WGS sequence"/>
</dbReference>
<dbReference type="AlphaFoldDB" id="A0A1H0W105"/>
<sequence length="477" mass="54343">MYILLLIILFFLLINIILVSTVVVLEKKRPEKTLAWILVLIFLPPIGLLLYIFLGRSWKINKLDKTISFSLKELLYPLKFSHKLNKYGSLMELLAANSYSPVFTNNSIKVLNGGSEKFDALKKELLKATNHIHLEYYIVKDDVIGNEIKDILIKKSLEGITVRFIIDRIGSSKLSHRYVKELKSAGVEVVFYSHFLAPFLRIINTQINYRNHRKIIVIDGEVGFLGGINIGDEYLGKGELGNWRDCHFMIKGDFVLGLQSVFLDDYSIVKKSCNEDYNIPSNIENYFKTATSIGSTVMQLTKSGPDSEYPSIMQSIIKMISMAKTEVNIITPYFIPPEALVDTLRIAILSGITVKIIYPKKADHFMVNRASLTYIAELVRCGAKVYLYSNKGFIHSKILTVDNEICTVGTANMDIRSFELNYEINTVIYDKYVTEDLNNIFLQDLKNCTDFSLDTFDKSSLIDRFINGLCRLFSSIL</sequence>
<comment type="function">
    <text evidence="12">Catalyzes the reversible phosphatidyl group transfer from one phosphatidylglycerol molecule to another to form cardiolipin (CL) (diphosphatidylglycerol) and glycerol.</text>
</comment>
<dbReference type="GO" id="GO:0032049">
    <property type="term" value="P:cardiolipin biosynthetic process"/>
    <property type="evidence" value="ECO:0007669"/>
    <property type="project" value="UniProtKB-UniRule"/>
</dbReference>
<keyword evidence="3 12" id="KW-0444">Lipid biosynthesis</keyword>
<keyword evidence="10 12" id="KW-0594">Phospholipid biosynthesis</keyword>
<evidence type="ECO:0000256" key="2">
    <source>
        <dbReference type="ARBA" id="ARBA00022475"/>
    </source>
</evidence>
<dbReference type="PROSITE" id="PS50035">
    <property type="entry name" value="PLD"/>
    <property type="match status" value="2"/>
</dbReference>
<evidence type="ECO:0000256" key="8">
    <source>
        <dbReference type="ARBA" id="ARBA00023098"/>
    </source>
</evidence>
<feature type="active site" evidence="12">
    <location>
        <position position="395"/>
    </location>
</feature>
<dbReference type="PANTHER" id="PTHR21248">
    <property type="entry name" value="CARDIOLIPIN SYNTHASE"/>
    <property type="match status" value="1"/>
</dbReference>
<evidence type="ECO:0000256" key="9">
    <source>
        <dbReference type="ARBA" id="ARBA00023136"/>
    </source>
</evidence>
<keyword evidence="9 12" id="KW-0472">Membrane</keyword>
<evidence type="ECO:0000256" key="3">
    <source>
        <dbReference type="ARBA" id="ARBA00022516"/>
    </source>
</evidence>
<name>A0A1H0W105_9CLOT</name>
<feature type="active site" evidence="12">
    <location>
        <position position="212"/>
    </location>
</feature>
<feature type="active site" evidence="12">
    <location>
        <position position="214"/>
    </location>
</feature>
<feature type="transmembrane region" description="Helical" evidence="12">
    <location>
        <begin position="35"/>
        <end position="54"/>
    </location>
</feature>
<evidence type="ECO:0000256" key="4">
    <source>
        <dbReference type="ARBA" id="ARBA00022679"/>
    </source>
</evidence>
<accession>A0A1H0W105</accession>
<comment type="caution">
    <text evidence="12">Lacks conserved residue(s) required for the propagation of feature annotation.</text>
</comment>
<keyword evidence="15" id="KW-1185">Reference proteome</keyword>
<dbReference type="Pfam" id="PF13091">
    <property type="entry name" value="PLDc_2"/>
    <property type="match status" value="2"/>
</dbReference>
<organism evidence="14 15">
    <name type="scientific">Clostridium gasigenes</name>
    <dbReference type="NCBI Taxonomy" id="94869"/>
    <lineage>
        <taxon>Bacteria</taxon>
        <taxon>Bacillati</taxon>
        <taxon>Bacillota</taxon>
        <taxon>Clostridia</taxon>
        <taxon>Eubacteriales</taxon>
        <taxon>Clostridiaceae</taxon>
        <taxon>Clostridium</taxon>
    </lineage>
</organism>
<evidence type="ECO:0000256" key="12">
    <source>
        <dbReference type="HAMAP-Rule" id="MF_01916"/>
    </source>
</evidence>
<feature type="active site" evidence="12">
    <location>
        <position position="219"/>
    </location>
</feature>
<keyword evidence="5 12" id="KW-0812">Transmembrane</keyword>
<evidence type="ECO:0000256" key="6">
    <source>
        <dbReference type="ARBA" id="ARBA00022737"/>
    </source>
</evidence>
<evidence type="ECO:0000256" key="1">
    <source>
        <dbReference type="ARBA" id="ARBA00004651"/>
    </source>
</evidence>
<evidence type="ECO:0000256" key="13">
    <source>
        <dbReference type="NCBIfam" id="TIGR04265"/>
    </source>
</evidence>
<dbReference type="RefSeq" id="WP_089973606.1">
    <property type="nucleotide sequence ID" value="NZ_FNJM01000025.1"/>
</dbReference>
<dbReference type="InterPro" id="IPR030874">
    <property type="entry name" value="Cardiolipin_synth_Firmi"/>
</dbReference>
<reference evidence="14 15" key="1">
    <citation type="submission" date="2016-10" db="EMBL/GenBank/DDBJ databases">
        <authorList>
            <person name="de Groot N.N."/>
        </authorList>
    </citation>
    <scope>NUCLEOTIDE SEQUENCE [LARGE SCALE GENOMIC DNA]</scope>
    <source>
        <strain evidence="14 15">DSM 12272</strain>
    </source>
</reference>
<protein>
    <recommendedName>
        <fullName evidence="12 13">Cardiolipin synthase</fullName>
        <shortName evidence="12">CL synthase</shortName>
        <ecNumber evidence="12 13">2.7.8.-</ecNumber>
    </recommendedName>
</protein>
<dbReference type="InterPro" id="IPR001736">
    <property type="entry name" value="PLipase_D/transphosphatidylase"/>
</dbReference>
<dbReference type="InterPro" id="IPR027379">
    <property type="entry name" value="CLS_N"/>
</dbReference>
<dbReference type="NCBIfam" id="TIGR04265">
    <property type="entry name" value="bac_cardiolipin"/>
    <property type="match status" value="1"/>
</dbReference>
<comment type="subcellular location">
    <subcellularLocation>
        <location evidence="1 12">Cell membrane</location>
        <topology evidence="1 12">Multi-pass membrane protein</topology>
    </subcellularLocation>
</comment>
<evidence type="ECO:0000313" key="14">
    <source>
        <dbReference type="EMBL" id="SDP84372.1"/>
    </source>
</evidence>
<keyword evidence="11 12" id="KW-1208">Phospholipid metabolism</keyword>
<evidence type="ECO:0000256" key="11">
    <source>
        <dbReference type="ARBA" id="ARBA00023264"/>
    </source>
</evidence>
<dbReference type="CDD" id="cd09110">
    <property type="entry name" value="PLDc_CLS_1"/>
    <property type="match status" value="1"/>
</dbReference>
<keyword evidence="2 12" id="KW-1003">Cell membrane</keyword>
<gene>
    <name evidence="14" type="ORF">SAMN04488529_12512</name>
</gene>
<dbReference type="HAMAP" id="MF_01916">
    <property type="entry name" value="Cardiolipin_synth_Cls"/>
    <property type="match status" value="1"/>
</dbReference>
<keyword evidence="6" id="KW-0677">Repeat</keyword>
<dbReference type="EMBL" id="FNJM01000025">
    <property type="protein sequence ID" value="SDP84372.1"/>
    <property type="molecule type" value="Genomic_DNA"/>
</dbReference>
<dbReference type="SUPFAM" id="SSF56024">
    <property type="entry name" value="Phospholipase D/nuclease"/>
    <property type="match status" value="2"/>
</dbReference>
<proteinExistence type="inferred from homology"/>
<feature type="active site" evidence="12">
    <location>
        <position position="402"/>
    </location>
</feature>
<comment type="catalytic activity">
    <reaction evidence="12">
        <text>2 a 1,2-diacyl-sn-glycero-3-phospho-(1'-sn-glycerol) = a cardiolipin + glycerol</text>
        <dbReference type="Rhea" id="RHEA:31451"/>
        <dbReference type="ChEBI" id="CHEBI:17754"/>
        <dbReference type="ChEBI" id="CHEBI:62237"/>
        <dbReference type="ChEBI" id="CHEBI:64716"/>
    </reaction>
</comment>
<dbReference type="STRING" id="94869.SAMN04488529_12512"/>
<dbReference type="InterPro" id="IPR025202">
    <property type="entry name" value="PLD-like_dom"/>
</dbReference>
<dbReference type="InterPro" id="IPR022924">
    <property type="entry name" value="Cardiolipin_synthase"/>
</dbReference>
<keyword evidence="8 12" id="KW-0443">Lipid metabolism</keyword>
<dbReference type="Pfam" id="PF13396">
    <property type="entry name" value="PLDc_N"/>
    <property type="match status" value="1"/>
</dbReference>
<evidence type="ECO:0000256" key="5">
    <source>
        <dbReference type="ARBA" id="ARBA00022692"/>
    </source>
</evidence>
<comment type="similarity">
    <text evidence="12">Belongs to the phospholipase D family. Cardiolipin synthase subfamily.</text>
</comment>
<dbReference type="OrthoDB" id="9762009at2"/>
<keyword evidence="4 12" id="KW-0808">Transferase</keyword>
<evidence type="ECO:0000313" key="15">
    <source>
        <dbReference type="Proteomes" id="UP000198597"/>
    </source>
</evidence>
<dbReference type="Gene3D" id="3.30.870.10">
    <property type="entry name" value="Endonuclease Chain A"/>
    <property type="match status" value="2"/>
</dbReference>
<keyword evidence="7 12" id="KW-1133">Transmembrane helix</keyword>
<dbReference type="GO" id="GO:0008808">
    <property type="term" value="F:cardiolipin synthase activity"/>
    <property type="evidence" value="ECO:0007669"/>
    <property type="project" value="UniProtKB-UniRule"/>
</dbReference>
<evidence type="ECO:0000256" key="7">
    <source>
        <dbReference type="ARBA" id="ARBA00022989"/>
    </source>
</evidence>
<evidence type="ECO:0000256" key="10">
    <source>
        <dbReference type="ARBA" id="ARBA00023209"/>
    </source>
</evidence>
<dbReference type="SMART" id="SM00155">
    <property type="entry name" value="PLDc"/>
    <property type="match status" value="2"/>
</dbReference>
<dbReference type="GO" id="GO:0005886">
    <property type="term" value="C:plasma membrane"/>
    <property type="evidence" value="ECO:0007669"/>
    <property type="project" value="UniProtKB-SubCell"/>
</dbReference>